<sequence length="725" mass="85551">MISNKYKLINDIDKYCCVCFETFNLIKRTRHYYYAQFILKTPKQNDNNTNNDQNDDLDIDDLINKYINDFDEEYYDLNKKDEITDNTIDEITDNTIDEITDNMIDEIADNMIDEITDNMIDEKMELDRYLSLNDIEKNTFSNNIIPDDLLVKSCCNKHYICVGCIRKIINNYENHPINENNSHMACPYPFKDCVTKIGFKNFFDHNLIYKICNTEDEWDNYLEHSNRYTFPGYTIIKCPLNNYRTNSKCNTDILVENELLKTANKGELIIECSQNNLCLKKFCYYCHQIIYNYYPICYSCKTIYENENPNVYNYYFNKNYDIHNNNLINDTNSENSEYTVTSSSIVEDKVTYDESSYLFKNNEITREEAFKQMLMLLENINNFMICPICKNSLYKTEKCNALSHHNLERCYACARIGFQIKGLGDHWNVAGISGCYRFDHDTFVKKYVSDYVCNDYCSNHEKGDCTISEHSNGIKLLEKTRIKSCVFHAINSLLPEIRLVVYDDLYNFLKKDNLQLLELLPFKQTLVLLIVYKERSRDYCEEIIYRELKCKYPEIIEQFNLDKSFYIDAECYLDSYSVDYKELRIEQHSNDSLIIHNANDNLNDRRQMHVDINIESTNLSDNIYRSLMNIDTFININELSQEEQPNISTRLYIPELTLQQSNIVIDYDNYVNGSDLHEIIDDVIGNDVIGSDVNGSDVRVNENIDDDVTDEIIVYNRNSIRRNLN</sequence>
<name>A0A6C0AMF3_9ZZZZ</name>
<dbReference type="AlphaFoldDB" id="A0A6C0AMF3"/>
<reference evidence="1" key="1">
    <citation type="journal article" date="2020" name="Nature">
        <title>Giant virus diversity and host interactions through global metagenomics.</title>
        <authorList>
            <person name="Schulz F."/>
            <person name="Roux S."/>
            <person name="Paez-Espino D."/>
            <person name="Jungbluth S."/>
            <person name="Walsh D.A."/>
            <person name="Denef V.J."/>
            <person name="McMahon K.D."/>
            <person name="Konstantinidis K.T."/>
            <person name="Eloe-Fadrosh E.A."/>
            <person name="Kyrpides N.C."/>
            <person name="Woyke T."/>
        </authorList>
    </citation>
    <scope>NUCLEOTIDE SEQUENCE</scope>
    <source>
        <strain evidence="1">GVMAG-S-1091796-13</strain>
    </source>
</reference>
<dbReference type="EMBL" id="MN740716">
    <property type="protein sequence ID" value="QHS80673.1"/>
    <property type="molecule type" value="Genomic_DNA"/>
</dbReference>
<proteinExistence type="predicted"/>
<protein>
    <submittedName>
        <fullName evidence="1">Uncharacterized protein</fullName>
    </submittedName>
</protein>
<evidence type="ECO:0000313" key="1">
    <source>
        <dbReference type="EMBL" id="QHS80673.1"/>
    </source>
</evidence>
<accession>A0A6C0AMF3</accession>
<organism evidence="1">
    <name type="scientific">viral metagenome</name>
    <dbReference type="NCBI Taxonomy" id="1070528"/>
    <lineage>
        <taxon>unclassified sequences</taxon>
        <taxon>metagenomes</taxon>
        <taxon>organismal metagenomes</taxon>
    </lineage>
</organism>